<organism evidence="15 16">
    <name type="scientific">Scleropages formosus</name>
    <name type="common">Asian bonytongue</name>
    <name type="synonym">Osteoglossum formosum</name>
    <dbReference type="NCBI Taxonomy" id="113540"/>
    <lineage>
        <taxon>Eukaryota</taxon>
        <taxon>Metazoa</taxon>
        <taxon>Chordata</taxon>
        <taxon>Craniata</taxon>
        <taxon>Vertebrata</taxon>
        <taxon>Euteleostomi</taxon>
        <taxon>Actinopterygii</taxon>
        <taxon>Neopterygii</taxon>
        <taxon>Teleostei</taxon>
        <taxon>Osteoglossocephala</taxon>
        <taxon>Osteoglossomorpha</taxon>
        <taxon>Osteoglossiformes</taxon>
        <taxon>Osteoglossidae</taxon>
        <taxon>Scleropages</taxon>
    </lineage>
</organism>
<keyword evidence="6 11" id="KW-0472">Membrane</keyword>
<dbReference type="OrthoDB" id="6258237at2759"/>
<evidence type="ECO:0000256" key="7">
    <source>
        <dbReference type="ARBA" id="ARBA00034721"/>
    </source>
</evidence>
<evidence type="ECO:0000313" key="15">
    <source>
        <dbReference type="Ensembl" id="ENSSFOP00015055410.1"/>
    </source>
</evidence>
<evidence type="ECO:0000256" key="10">
    <source>
        <dbReference type="ARBA" id="ARBA00050050"/>
    </source>
</evidence>
<evidence type="ECO:0000256" key="12">
    <source>
        <dbReference type="SAM" id="MobiDB-lite"/>
    </source>
</evidence>
<dbReference type="Pfam" id="PF01284">
    <property type="entry name" value="MARVEL"/>
    <property type="match status" value="1"/>
</dbReference>
<protein>
    <recommendedName>
        <fullName evidence="9">Plasmolipin</fullName>
    </recommendedName>
    <alternativeName>
        <fullName evidence="10">Plasma membrane proteolipid</fullName>
    </alternativeName>
</protein>
<keyword evidence="5 13" id="KW-1133">Transmembrane helix</keyword>
<evidence type="ECO:0000256" key="5">
    <source>
        <dbReference type="ARBA" id="ARBA00022989"/>
    </source>
</evidence>
<dbReference type="GO" id="GO:0019911">
    <property type="term" value="F:structural constituent of myelin sheath"/>
    <property type="evidence" value="ECO:0007669"/>
    <property type="project" value="TreeGrafter"/>
</dbReference>
<gene>
    <name evidence="15" type="primary">PLLP</name>
</gene>
<feature type="transmembrane region" description="Helical" evidence="13">
    <location>
        <begin position="45"/>
        <end position="67"/>
    </location>
</feature>
<dbReference type="InterPro" id="IPR013295">
    <property type="entry name" value="MAL"/>
</dbReference>
<feature type="transmembrane region" description="Helical" evidence="13">
    <location>
        <begin position="73"/>
        <end position="95"/>
    </location>
</feature>
<evidence type="ECO:0000313" key="16">
    <source>
        <dbReference type="Proteomes" id="UP000694397"/>
    </source>
</evidence>
<dbReference type="AlphaFoldDB" id="A0A8C9VIQ1"/>
<keyword evidence="16" id="KW-1185">Reference proteome</keyword>
<dbReference type="PRINTS" id="PR01884">
    <property type="entry name" value="MALPROTEIN"/>
</dbReference>
<keyword evidence="4 11" id="KW-0812">Transmembrane</keyword>
<feature type="region of interest" description="Disordered" evidence="12">
    <location>
        <begin position="1"/>
        <end position="21"/>
    </location>
</feature>
<proteinExistence type="inferred from homology"/>
<comment type="subcellular location">
    <subcellularLocation>
        <location evidence="1">Apical cell membrane</location>
        <topology evidence="1">Multi-pass membrane protein</topology>
    </subcellularLocation>
    <subcellularLocation>
        <location evidence="8">Myelin membrane</location>
        <topology evidence="8">Multi-pass membrane protein</topology>
    </subcellularLocation>
</comment>
<evidence type="ECO:0000256" key="3">
    <source>
        <dbReference type="ARBA" id="ARBA00022475"/>
    </source>
</evidence>
<evidence type="ECO:0000259" key="14">
    <source>
        <dbReference type="PROSITE" id="PS51225"/>
    </source>
</evidence>
<feature type="domain" description="MARVEL" evidence="14">
    <location>
        <begin position="37"/>
        <end position="169"/>
    </location>
</feature>
<evidence type="ECO:0000256" key="1">
    <source>
        <dbReference type="ARBA" id="ARBA00004424"/>
    </source>
</evidence>
<dbReference type="InterPro" id="IPR050578">
    <property type="entry name" value="MARVEL-CKLF_proteins"/>
</dbReference>
<accession>A0A8C9VIQ1</accession>
<name>A0A8C9VIQ1_SCLFO</name>
<dbReference type="Ensembl" id="ENSSFOT00015052925.1">
    <property type="protein sequence ID" value="ENSSFOP00015055410.1"/>
    <property type="gene ID" value="ENSSFOG00015027025.1"/>
</dbReference>
<dbReference type="KEGG" id="sfm:108918998"/>
<reference evidence="15" key="2">
    <citation type="submission" date="2025-08" db="UniProtKB">
        <authorList>
            <consortium name="Ensembl"/>
        </authorList>
    </citation>
    <scope>IDENTIFICATION</scope>
</reference>
<evidence type="ECO:0000256" key="13">
    <source>
        <dbReference type="SAM" id="Phobius"/>
    </source>
</evidence>
<reference evidence="15 16" key="1">
    <citation type="submission" date="2019-04" db="EMBL/GenBank/DDBJ databases">
        <authorList>
            <consortium name="Wellcome Sanger Institute Data Sharing"/>
        </authorList>
    </citation>
    <scope>NUCLEOTIDE SEQUENCE [LARGE SCALE GENOMIC DNA]</scope>
</reference>
<dbReference type="GeneTree" id="ENSGT00940000156011"/>
<dbReference type="PANTHER" id="PTHR22776">
    <property type="entry name" value="MARVEL-CONTAINING POTENTIAL LIPID RAFT-ASSOCIATED PROTEIN"/>
    <property type="match status" value="1"/>
</dbReference>
<dbReference type="GO" id="GO:0043209">
    <property type="term" value="C:myelin sheath"/>
    <property type="evidence" value="ECO:0007669"/>
    <property type="project" value="UniProtKB-SubCell"/>
</dbReference>
<evidence type="ECO:0000256" key="4">
    <source>
        <dbReference type="ARBA" id="ARBA00022692"/>
    </source>
</evidence>
<feature type="transmembrane region" description="Helical" evidence="13">
    <location>
        <begin position="138"/>
        <end position="159"/>
    </location>
</feature>
<evidence type="ECO:0000256" key="6">
    <source>
        <dbReference type="ARBA" id="ARBA00023136"/>
    </source>
</evidence>
<comment type="similarity">
    <text evidence="7">Belongs to the MAL family.</text>
</comment>
<sequence length="178" mass="19922">MAEVTTEVNAETSSAPSQGTSAFQNNIPGNISMDMGFFKTIRANLMLVEISLGLVAWSFIASSYYYFFSAYHWVMFVSVTLWILTIFLFLIYFLGIHMKFDSVPWPLVLLVFNGVATLLYFTAFVINAVFLSSYYSTIFYYYLIAAAVFGVVVTLTYAASTYLAFTEWKGSNAAPSTV</sequence>
<evidence type="ECO:0000256" key="2">
    <source>
        <dbReference type="ARBA" id="ARBA00011815"/>
    </source>
</evidence>
<evidence type="ECO:0000256" key="11">
    <source>
        <dbReference type="PROSITE-ProRule" id="PRU00581"/>
    </source>
</evidence>
<dbReference type="Proteomes" id="UP000694397">
    <property type="component" value="Chromosome 7"/>
</dbReference>
<dbReference type="PANTHER" id="PTHR22776:SF9">
    <property type="entry name" value="PLASMOLIPIN"/>
    <property type="match status" value="1"/>
</dbReference>
<dbReference type="GO" id="GO:0016324">
    <property type="term" value="C:apical plasma membrane"/>
    <property type="evidence" value="ECO:0007669"/>
    <property type="project" value="UniProtKB-SubCell"/>
</dbReference>
<evidence type="ECO:0000256" key="8">
    <source>
        <dbReference type="ARBA" id="ARBA00049979"/>
    </source>
</evidence>
<evidence type="ECO:0000256" key="9">
    <source>
        <dbReference type="ARBA" id="ARBA00050024"/>
    </source>
</evidence>
<dbReference type="PROSITE" id="PS51225">
    <property type="entry name" value="MARVEL"/>
    <property type="match status" value="1"/>
</dbReference>
<dbReference type="InterPro" id="IPR008253">
    <property type="entry name" value="Marvel"/>
</dbReference>
<feature type="transmembrane region" description="Helical" evidence="13">
    <location>
        <begin position="107"/>
        <end position="132"/>
    </location>
</feature>
<comment type="subunit">
    <text evidence="2">Forms oligomers.</text>
</comment>
<reference evidence="15" key="3">
    <citation type="submission" date="2025-09" db="UniProtKB">
        <authorList>
            <consortium name="Ensembl"/>
        </authorList>
    </citation>
    <scope>IDENTIFICATION</scope>
</reference>
<dbReference type="GO" id="GO:0042552">
    <property type="term" value="P:myelination"/>
    <property type="evidence" value="ECO:0007669"/>
    <property type="project" value="TreeGrafter"/>
</dbReference>
<keyword evidence="3" id="KW-1003">Cell membrane</keyword>